<keyword evidence="9 15" id="KW-0687">Ribonucleoprotein</keyword>
<dbReference type="InterPro" id="IPR036070">
    <property type="entry name" value="Nop_dom_sf"/>
</dbReference>
<reference evidence="13" key="2">
    <citation type="journal article" date="2018" name="Environ. Sci. Technol.">
        <title>The Toxicogenome of Hyalella azteca: A Model for Sediment Ecotoxicology and Evolutionary Toxicology.</title>
        <authorList>
            <person name="Poynton H.C."/>
            <person name="Hasenbein S."/>
            <person name="Benoit J.B."/>
            <person name="Sepulveda M.S."/>
            <person name="Poelchau M.F."/>
            <person name="Hughes D.S.T."/>
            <person name="Murali S.C."/>
            <person name="Chen S."/>
            <person name="Glastad K.M."/>
            <person name="Goodisman M.A.D."/>
            <person name="Werren J.H."/>
            <person name="Vineis J.H."/>
            <person name="Bowen J.L."/>
            <person name="Friedrich M."/>
            <person name="Jones J."/>
            <person name="Robertson H.M."/>
            <person name="Feyereisen R."/>
            <person name="Mechler-Hickson A."/>
            <person name="Mathers N."/>
            <person name="Lee C.E."/>
            <person name="Colbourne J.K."/>
            <person name="Biales A."/>
            <person name="Johnston J.S."/>
            <person name="Wellborn G.A."/>
            <person name="Rosendale A.J."/>
            <person name="Cridge A.G."/>
            <person name="Munoz-Torres M.C."/>
            <person name="Bain P.A."/>
            <person name="Manny A.R."/>
            <person name="Major K.M."/>
            <person name="Lambert F.N."/>
            <person name="Vulpe C.D."/>
            <person name="Tuck P."/>
            <person name="Blalock B.J."/>
            <person name="Lin Y.Y."/>
            <person name="Smith M.E."/>
            <person name="Ochoa-Acuna H."/>
            <person name="Chen M.M."/>
            <person name="Childers C.P."/>
            <person name="Qu J."/>
            <person name="Dugan S."/>
            <person name="Lee S.L."/>
            <person name="Chao H."/>
            <person name="Dinh H."/>
            <person name="Han Y."/>
            <person name="Doddapaneni H."/>
            <person name="Worley K.C."/>
            <person name="Muzny D.M."/>
            <person name="Gibbs R.A."/>
            <person name="Richards S."/>
        </authorList>
    </citation>
    <scope>NUCLEOTIDE SEQUENCE</scope>
    <source>
        <strain evidence="13">HAZT.00-mixed</strain>
        <tissue evidence="13">Whole organism</tissue>
    </source>
</reference>
<dbReference type="Pfam" id="PF01798">
    <property type="entry name" value="Nop"/>
    <property type="match status" value="1"/>
</dbReference>
<evidence type="ECO:0000256" key="4">
    <source>
        <dbReference type="ARBA" id="ARBA00022664"/>
    </source>
</evidence>
<evidence type="ECO:0000256" key="5">
    <source>
        <dbReference type="ARBA" id="ARBA00022728"/>
    </source>
</evidence>
<evidence type="ECO:0000313" key="13">
    <source>
        <dbReference type="EMBL" id="KAA0203573.1"/>
    </source>
</evidence>
<dbReference type="OMA" id="IGNGPMD"/>
<keyword evidence="14" id="KW-1185">Reference proteome</keyword>
<dbReference type="Gene3D" id="1.10.287.4070">
    <property type="match status" value="1"/>
</dbReference>
<dbReference type="PROSITE" id="PS51358">
    <property type="entry name" value="NOP"/>
    <property type="match status" value="1"/>
</dbReference>
<evidence type="ECO:0000256" key="2">
    <source>
        <dbReference type="ARBA" id="ARBA00005572"/>
    </source>
</evidence>
<feature type="domain" description="Nop" evidence="12">
    <location>
        <begin position="228"/>
        <end position="346"/>
    </location>
</feature>
<dbReference type="SMART" id="SM00931">
    <property type="entry name" value="NOSIC"/>
    <property type="match status" value="1"/>
</dbReference>
<dbReference type="InterPro" id="IPR027105">
    <property type="entry name" value="Prp31"/>
</dbReference>
<keyword evidence="7" id="KW-0508">mRNA splicing</keyword>
<evidence type="ECO:0000256" key="3">
    <source>
        <dbReference type="ARBA" id="ARBA00013538"/>
    </source>
</evidence>
<dbReference type="GO" id="GO:0046540">
    <property type="term" value="C:U4/U6 x U5 tri-snRNP complex"/>
    <property type="evidence" value="ECO:0007669"/>
    <property type="project" value="InterPro"/>
</dbReference>
<comment type="subcellular location">
    <subcellularLocation>
        <location evidence="1">Nucleus</location>
    </subcellularLocation>
</comment>
<evidence type="ECO:0000256" key="8">
    <source>
        <dbReference type="ARBA" id="ARBA00023242"/>
    </source>
</evidence>
<comment type="similarity">
    <text evidence="2">Belongs to the PRP31 family.</text>
</comment>
<dbReference type="FunFam" id="1.10.246.90:FF:000002">
    <property type="entry name" value="U4/U6 small nuclear ribonucleoprotein Prp31"/>
    <property type="match status" value="1"/>
</dbReference>
<reference evidence="15" key="4">
    <citation type="submission" date="2025-04" db="UniProtKB">
        <authorList>
            <consortium name="RefSeq"/>
        </authorList>
    </citation>
    <scope>IDENTIFICATION</scope>
    <source>
        <tissue evidence="15">Whole organism</tissue>
    </source>
</reference>
<dbReference type="InterPro" id="IPR002687">
    <property type="entry name" value="Nop_dom"/>
</dbReference>
<evidence type="ECO:0000256" key="9">
    <source>
        <dbReference type="ARBA" id="ARBA00023274"/>
    </source>
</evidence>
<dbReference type="RefSeq" id="XP_018027589.1">
    <property type="nucleotide sequence ID" value="XM_018172100.2"/>
</dbReference>
<dbReference type="SUPFAM" id="SSF89124">
    <property type="entry name" value="Nop domain"/>
    <property type="match status" value="1"/>
</dbReference>
<dbReference type="PANTHER" id="PTHR13904">
    <property type="entry name" value="PRE-MRNA SPLICING FACTOR PRP31"/>
    <property type="match status" value="1"/>
</dbReference>
<dbReference type="Gene3D" id="1.10.246.90">
    <property type="entry name" value="Nop domain"/>
    <property type="match status" value="1"/>
</dbReference>
<dbReference type="EMBL" id="JQDR03001316">
    <property type="protein sequence ID" value="KAA0203573.1"/>
    <property type="molecule type" value="Genomic_DNA"/>
</dbReference>
<keyword evidence="6" id="KW-0694">RNA-binding</keyword>
<dbReference type="InterPro" id="IPR012976">
    <property type="entry name" value="NOSIC"/>
</dbReference>
<accession>A0A6A0HCR3</accession>
<reference evidence="13" key="1">
    <citation type="submission" date="2014-08" db="EMBL/GenBank/DDBJ databases">
        <authorList>
            <person name="Murali S."/>
            <person name="Richards S."/>
            <person name="Bandaranaike D."/>
            <person name="Bellair M."/>
            <person name="Blankenburg K."/>
            <person name="Chao H."/>
            <person name="Dinh H."/>
            <person name="Doddapaneni H."/>
            <person name="Dugan-Rocha S."/>
            <person name="Elkadiri S."/>
            <person name="Gnanaolivu R."/>
            <person name="Hughes D."/>
            <person name="Lee S."/>
            <person name="Li M."/>
            <person name="Ming W."/>
            <person name="Munidasa M."/>
            <person name="Muniz J."/>
            <person name="Nguyen L."/>
            <person name="Osuji N."/>
            <person name="Pu L.-L."/>
            <person name="Puazo M."/>
            <person name="Skinner E."/>
            <person name="Qu C."/>
            <person name="Quiroz J."/>
            <person name="Raj R."/>
            <person name="Weissenberger G."/>
            <person name="Xin Y."/>
            <person name="Zou X."/>
            <person name="Han Y."/>
            <person name="Worley K."/>
            <person name="Muzny D."/>
            <person name="Gibbs R."/>
        </authorList>
    </citation>
    <scope>NUCLEOTIDE SEQUENCE</scope>
    <source>
        <strain evidence="13">HAZT.00-mixed</strain>
        <tissue evidence="13">Whole organism</tissue>
    </source>
</reference>
<dbReference type="AlphaFoldDB" id="A0A6A0HCR3"/>
<name>A0A6A0HCR3_HYAAZ</name>
<evidence type="ECO:0000256" key="11">
    <source>
        <dbReference type="ARBA" id="ARBA00045397"/>
    </source>
</evidence>
<evidence type="ECO:0000256" key="10">
    <source>
        <dbReference type="ARBA" id="ARBA00030766"/>
    </source>
</evidence>
<comment type="function">
    <text evidence="11">Involved in pre-mRNA splicing as component of the spliceosome. Required for the assembly of the U4/U5/U6 tri-snRNP complex, one of the building blocks of the spliceosome.</text>
</comment>
<dbReference type="OrthoDB" id="4771285at2759"/>
<sequence>MSLADELLNDFEDGDDEILENEVKTEIKTEPMEDSESSDVFKIPFPVDSSTSKIKGGLTSVRQVAKLWDSDKLKNIKDQVEAFATKIRKSDDLKGSVEMDPEYQLIVEANNVSVDIDNEIGIIHKFVKEKYSKRFPELESLVLNPQEYLYAVRELGNDIDKVKNSEVLCQFLTQATIMVVSVTASATQGTMLTNQELDSIEEACMLAQDLNMLKMRIFEYVESRMNLFVPNLSNIVGSNTAAKLLGSAGGLTNLSRMPSCYVLMVGKEKKSQLGLSQTTIKPHTGHIYYCPLVQEAPPDLRSKMARLVANKSTIAARIDSLHAYPDGSEGLRLREEIEKKLDKLQEPPPVKAVKALPAPIDVPGKKRGGRRVRKMKERMAVTDFRKAANRMTFGEMEEDLYQDDLGYTRGQIGKGGAGRIRKVTVDEKTRVRISKNLQKEVARQNSYASGGATTVKRQVAGTASSVAFTPLQGLEIVNPQAADNSHAKAGNKYFSKLLNFKNVKP</sequence>
<evidence type="ECO:0000313" key="14">
    <source>
        <dbReference type="Proteomes" id="UP000694843"/>
    </source>
</evidence>
<dbReference type="GO" id="GO:0071011">
    <property type="term" value="C:precatalytic spliceosome"/>
    <property type="evidence" value="ECO:0007669"/>
    <property type="project" value="TreeGrafter"/>
</dbReference>
<keyword evidence="8" id="KW-0539">Nucleus</keyword>
<keyword evidence="5" id="KW-0747">Spliceosome</keyword>
<evidence type="ECO:0000256" key="7">
    <source>
        <dbReference type="ARBA" id="ARBA00023187"/>
    </source>
</evidence>
<dbReference type="Proteomes" id="UP000694843">
    <property type="component" value="Unplaced"/>
</dbReference>
<evidence type="ECO:0000313" key="15">
    <source>
        <dbReference type="RefSeq" id="XP_018027589.1"/>
    </source>
</evidence>
<dbReference type="KEGG" id="hazt:108682855"/>
<proteinExistence type="inferred from homology"/>
<evidence type="ECO:0000256" key="6">
    <source>
        <dbReference type="ARBA" id="ARBA00022884"/>
    </source>
</evidence>
<dbReference type="Pfam" id="PF09785">
    <property type="entry name" value="Prp31_C"/>
    <property type="match status" value="1"/>
</dbReference>
<keyword evidence="4" id="KW-0507">mRNA processing</keyword>
<dbReference type="GO" id="GO:0003723">
    <property type="term" value="F:RNA binding"/>
    <property type="evidence" value="ECO:0007669"/>
    <property type="project" value="UniProtKB-KW"/>
</dbReference>
<reference evidence="13" key="3">
    <citation type="submission" date="2019-06" db="EMBL/GenBank/DDBJ databases">
        <authorList>
            <person name="Poynton C."/>
            <person name="Hasenbein S."/>
            <person name="Benoit J.B."/>
            <person name="Sepulveda M.S."/>
            <person name="Poelchau M.F."/>
            <person name="Murali S.C."/>
            <person name="Chen S."/>
            <person name="Glastad K.M."/>
            <person name="Werren J.H."/>
            <person name="Vineis J.H."/>
            <person name="Bowen J.L."/>
            <person name="Friedrich M."/>
            <person name="Jones J."/>
            <person name="Robertson H.M."/>
            <person name="Feyereisen R."/>
            <person name="Mechler-Hickson A."/>
            <person name="Mathers N."/>
            <person name="Lee C.E."/>
            <person name="Colbourne J.K."/>
            <person name="Biales A."/>
            <person name="Johnston J.S."/>
            <person name="Wellborn G.A."/>
            <person name="Rosendale A.J."/>
            <person name="Cridge A.G."/>
            <person name="Munoz-Torres M.C."/>
            <person name="Bain P.A."/>
            <person name="Manny A.R."/>
            <person name="Major K.M."/>
            <person name="Lambert F.N."/>
            <person name="Vulpe C.D."/>
            <person name="Tuck P."/>
            <person name="Blalock B.J."/>
            <person name="Lin Y.-Y."/>
            <person name="Smith M.E."/>
            <person name="Ochoa-Acuna H."/>
            <person name="Chen M.-J.M."/>
            <person name="Childers C.P."/>
            <person name="Qu J."/>
            <person name="Dugan S."/>
            <person name="Lee S.L."/>
            <person name="Chao H."/>
            <person name="Dinh H."/>
            <person name="Han Y."/>
            <person name="Doddapaneni H."/>
            <person name="Worley K.C."/>
            <person name="Muzny D.M."/>
            <person name="Gibbs R.A."/>
            <person name="Richards S."/>
        </authorList>
    </citation>
    <scope>NUCLEOTIDE SEQUENCE</scope>
    <source>
        <strain evidence="13">HAZT.00-mixed</strain>
        <tissue evidence="13">Whole organism</tissue>
    </source>
</reference>
<organism evidence="13">
    <name type="scientific">Hyalella azteca</name>
    <name type="common">Amphipod</name>
    <dbReference type="NCBI Taxonomy" id="294128"/>
    <lineage>
        <taxon>Eukaryota</taxon>
        <taxon>Metazoa</taxon>
        <taxon>Ecdysozoa</taxon>
        <taxon>Arthropoda</taxon>
        <taxon>Crustacea</taxon>
        <taxon>Multicrustacea</taxon>
        <taxon>Malacostraca</taxon>
        <taxon>Eumalacostraca</taxon>
        <taxon>Peracarida</taxon>
        <taxon>Amphipoda</taxon>
        <taxon>Senticaudata</taxon>
        <taxon>Talitrida</taxon>
        <taxon>Talitroidea</taxon>
        <taxon>Hyalellidae</taxon>
        <taxon>Hyalella</taxon>
    </lineage>
</organism>
<evidence type="ECO:0000256" key="1">
    <source>
        <dbReference type="ARBA" id="ARBA00004123"/>
    </source>
</evidence>
<dbReference type="GeneID" id="108682855"/>
<dbReference type="PANTHER" id="PTHR13904:SF0">
    <property type="entry name" value="U4_U6 SMALL NUCLEAR RIBONUCLEOPROTEIN PRP31"/>
    <property type="match status" value="1"/>
</dbReference>
<dbReference type="FunFam" id="1.10.287.4070:FF:000003">
    <property type="entry name" value="U4/U6 small nuclear ribonucleoprotein PRP31"/>
    <property type="match status" value="1"/>
</dbReference>
<gene>
    <name evidence="15" type="primary">LOC108682855</name>
    <name evidence="13" type="ORF">HAZT_HAZT007338</name>
</gene>
<dbReference type="InterPro" id="IPR019175">
    <property type="entry name" value="Prp31_C"/>
</dbReference>
<dbReference type="CTD" id="39655"/>
<protein>
    <recommendedName>
        <fullName evidence="3">U4/U6 small nuclear ribonucleoprotein Prp31</fullName>
    </recommendedName>
    <alternativeName>
        <fullName evidence="10">Pre-mRNA-processing factor 31</fullName>
    </alternativeName>
</protein>
<dbReference type="Proteomes" id="UP000711488">
    <property type="component" value="Unassembled WGS sequence"/>
</dbReference>
<dbReference type="GO" id="GO:0005687">
    <property type="term" value="C:U4 snRNP"/>
    <property type="evidence" value="ECO:0007669"/>
    <property type="project" value="TreeGrafter"/>
</dbReference>
<dbReference type="InterPro" id="IPR042239">
    <property type="entry name" value="Nop_C"/>
</dbReference>
<evidence type="ECO:0000259" key="12">
    <source>
        <dbReference type="PROSITE" id="PS51358"/>
    </source>
</evidence>
<dbReference type="GO" id="GO:0000244">
    <property type="term" value="P:spliceosomal tri-snRNP complex assembly"/>
    <property type="evidence" value="ECO:0007669"/>
    <property type="project" value="InterPro"/>
</dbReference>